<accession>A0ABZ0U742</accession>
<evidence type="ECO:0000313" key="1">
    <source>
        <dbReference type="EMBL" id="WPX73046.1"/>
    </source>
</evidence>
<protein>
    <submittedName>
        <fullName evidence="1">Uncharacterized protein</fullName>
    </submittedName>
</protein>
<gene>
    <name evidence="1" type="ORF">BLCOC_13870</name>
</gene>
<keyword evidence="2" id="KW-1185">Reference proteome</keyword>
<sequence>MSKLREEKIMIEIIGEFCKESKPYMNSLVDYNYHKLIQDFRQWFTTLKMEKFPSTSNALAFPGGNCIFTATPTERITHYTLQAKSCAKGQAPLENPDNKTG</sequence>
<proteinExistence type="predicted"/>
<evidence type="ECO:0000313" key="2">
    <source>
        <dbReference type="Proteomes" id="UP001325248"/>
    </source>
</evidence>
<name>A0ABZ0U742_9FIRM</name>
<reference evidence="1" key="1">
    <citation type="submission" date="2023-10" db="EMBL/GenBank/DDBJ databases">
        <title>Genome sequence of Blautia coccoides DSM 935.</title>
        <authorList>
            <person name="Boeer T."/>
            <person name="Bengelsdorf F.R."/>
            <person name="Daniel R."/>
            <person name="Poehlein A."/>
        </authorList>
    </citation>
    <scope>NUCLEOTIDE SEQUENCE [LARGE SCALE GENOMIC DNA]</scope>
    <source>
        <strain evidence="1">DSM 935</strain>
    </source>
</reference>
<dbReference type="EMBL" id="CP136422">
    <property type="protein sequence ID" value="WPX73046.1"/>
    <property type="molecule type" value="Genomic_DNA"/>
</dbReference>
<dbReference type="Proteomes" id="UP001325248">
    <property type="component" value="Chromosome"/>
</dbReference>
<organism evidence="1 2">
    <name type="scientific">Blautia producta</name>
    <dbReference type="NCBI Taxonomy" id="33035"/>
    <lineage>
        <taxon>Bacteria</taxon>
        <taxon>Bacillati</taxon>
        <taxon>Bacillota</taxon>
        <taxon>Clostridia</taxon>
        <taxon>Lachnospirales</taxon>
        <taxon>Lachnospiraceae</taxon>
        <taxon>Blautia</taxon>
    </lineage>
</organism>